<feature type="transmembrane region" description="Helical" evidence="5">
    <location>
        <begin position="250"/>
        <end position="278"/>
    </location>
</feature>
<dbReference type="PANTHER" id="PTHR37422">
    <property type="entry name" value="TEICHURONIC ACID BIOSYNTHESIS PROTEIN TUAE"/>
    <property type="match status" value="1"/>
</dbReference>
<dbReference type="EMBL" id="OQ317942">
    <property type="protein sequence ID" value="WCS66567.1"/>
    <property type="molecule type" value="Genomic_DNA"/>
</dbReference>
<proteinExistence type="predicted"/>
<feature type="domain" description="DED" evidence="6">
    <location>
        <begin position="20"/>
        <end position="100"/>
    </location>
</feature>
<feature type="transmembrane region" description="Helical" evidence="5">
    <location>
        <begin position="32"/>
        <end position="49"/>
    </location>
</feature>
<dbReference type="Proteomes" id="UP001222392">
    <property type="component" value="Segment"/>
</dbReference>
<evidence type="ECO:0000256" key="4">
    <source>
        <dbReference type="ARBA" id="ARBA00023136"/>
    </source>
</evidence>
<organism evidence="7 8">
    <name type="scientific">Bacillus phage 0105phi7-2</name>
    <dbReference type="NCBI Taxonomy" id="3025408"/>
    <lineage>
        <taxon>Viruses</taxon>
        <taxon>Duplodnaviria</taxon>
        <taxon>Heunggongvirae</taxon>
        <taxon>Uroviricota</taxon>
        <taxon>Caudoviricetes</taxon>
        <taxon>Theosmithvirus</taxon>
        <taxon>Theosmithvirus tv0105phi72</taxon>
    </lineage>
</organism>
<feature type="transmembrane region" description="Helical" evidence="5">
    <location>
        <begin position="174"/>
        <end position="197"/>
    </location>
</feature>
<evidence type="ECO:0000256" key="2">
    <source>
        <dbReference type="ARBA" id="ARBA00022692"/>
    </source>
</evidence>
<dbReference type="InterPro" id="IPR051533">
    <property type="entry name" value="WaaL-like"/>
</dbReference>
<dbReference type="InterPro" id="IPR007016">
    <property type="entry name" value="O-antigen_ligase-rel_domated"/>
</dbReference>
<gene>
    <name evidence="7" type="ORF">0105phi72_021</name>
</gene>
<keyword evidence="4 5" id="KW-0472">Membrane</keyword>
<keyword evidence="8" id="KW-1185">Reference proteome</keyword>
<evidence type="ECO:0000256" key="5">
    <source>
        <dbReference type="SAM" id="Phobius"/>
    </source>
</evidence>
<feature type="transmembrane region" description="Helical" evidence="5">
    <location>
        <begin position="391"/>
        <end position="410"/>
    </location>
</feature>
<dbReference type="PANTHER" id="PTHR37422:SF13">
    <property type="entry name" value="LIPOPOLYSACCHARIDE BIOSYNTHESIS PROTEIN PA4999-RELATED"/>
    <property type="match status" value="1"/>
</dbReference>
<dbReference type="Pfam" id="PF04932">
    <property type="entry name" value="Wzy_C"/>
    <property type="match status" value="1"/>
</dbReference>
<feature type="transmembrane region" description="Helical" evidence="5">
    <location>
        <begin position="115"/>
        <end position="135"/>
    </location>
</feature>
<name>A0AAF0BTI8_9CAUD</name>
<accession>A0AAF0BTI8</accession>
<keyword evidence="2 5" id="KW-0812">Transmembrane</keyword>
<feature type="transmembrane region" description="Helical" evidence="5">
    <location>
        <begin position="422"/>
        <end position="442"/>
    </location>
</feature>
<evidence type="ECO:0000313" key="7">
    <source>
        <dbReference type="EMBL" id="WCS66567.1"/>
    </source>
</evidence>
<dbReference type="GO" id="GO:0016874">
    <property type="term" value="F:ligase activity"/>
    <property type="evidence" value="ECO:0007669"/>
    <property type="project" value="UniProtKB-KW"/>
</dbReference>
<feature type="transmembrane region" description="Helical" evidence="5">
    <location>
        <begin position="290"/>
        <end position="307"/>
    </location>
</feature>
<protein>
    <submittedName>
        <fullName evidence="7">O-antigen ligase-related protein</fullName>
    </submittedName>
</protein>
<reference evidence="7" key="1">
    <citation type="submission" date="2023-01" db="EMBL/GenBank/DDBJ databases">
        <title>Siphophage 0105phi7-2 of Bacillus thuringiensis: Novel Propagation, DNA, and Genome-Implied Assembly.</title>
        <authorList>
            <person name="Roberts S."/>
            <person name="Aldis M."/>
            <person name="Wright E.T."/>
            <person name="Lai Z."/>
            <person name="Hardies S.C."/>
            <person name="Serwer P."/>
        </authorList>
    </citation>
    <scope>NUCLEOTIDE SEQUENCE</scope>
</reference>
<comment type="subcellular location">
    <subcellularLocation>
        <location evidence="1">Membrane</location>
        <topology evidence="1">Multi-pass membrane protein</topology>
    </subcellularLocation>
</comment>
<feature type="transmembrane region" description="Helical" evidence="5">
    <location>
        <begin position="448"/>
        <end position="464"/>
    </location>
</feature>
<sequence>MHVLDEKKLLPLLVIGIFSILSLFIYLDKALILLAILLFLCFDFILSKLVKVRLEIRMVFYLLLLFIVLEQTAGLDESHYELKSLLNNIQKIGLLAALLITVVKNRLPGVKEVRIFAVLAVCFITINFISTMTTYHDLKIFISTTLDYCKYFTLVFIVLYSRFDDEDMLKLLKLYSPIIIIGFIFALLQFMGIERFFDMFRGIYNIQIRSGIYRSIGFFPYPIEFANYSCVLFCLYYYLNKYKFQNKFLFFISVILVLNILLTGTRITLLALVATLILNSFKSIKQAIKISFFLLILVLIMNSFFNLKEVISDTKMEYSSSTLSPREYYITKGFDVFADYPLFGIGFNTYGTRYYRDITGDMIFNKYEVHAFDWFKLSTTDTFVAQILPEFGLIGVTLIILSCIFVYRRYRYLNKIDMSNRAYMYIIISCLILSLNSSQVLFNPHVGTLFWISIGMILSNYIRVKGLEKNRLTNTEASLN</sequence>
<keyword evidence="3 5" id="KW-1133">Transmembrane helix</keyword>
<feature type="transmembrane region" description="Helical" evidence="5">
    <location>
        <begin position="218"/>
        <end position="238"/>
    </location>
</feature>
<evidence type="ECO:0000256" key="1">
    <source>
        <dbReference type="ARBA" id="ARBA00004141"/>
    </source>
</evidence>
<evidence type="ECO:0000256" key="3">
    <source>
        <dbReference type="ARBA" id="ARBA00022989"/>
    </source>
</evidence>
<dbReference type="PROSITE" id="PS50168">
    <property type="entry name" value="DED"/>
    <property type="match status" value="1"/>
</dbReference>
<evidence type="ECO:0000259" key="6">
    <source>
        <dbReference type="PROSITE" id="PS50168"/>
    </source>
</evidence>
<dbReference type="GO" id="GO:0016020">
    <property type="term" value="C:membrane"/>
    <property type="evidence" value="ECO:0007669"/>
    <property type="project" value="UniProtKB-SubCell"/>
</dbReference>
<keyword evidence="7" id="KW-0436">Ligase</keyword>
<evidence type="ECO:0000313" key="8">
    <source>
        <dbReference type="Proteomes" id="UP001222392"/>
    </source>
</evidence>
<feature type="transmembrane region" description="Helical" evidence="5">
    <location>
        <begin position="9"/>
        <end position="26"/>
    </location>
</feature>
<dbReference type="InterPro" id="IPR001875">
    <property type="entry name" value="DED_dom"/>
</dbReference>